<dbReference type="PATRIC" id="fig|1391654.3.peg.11078"/>
<dbReference type="AlphaFoldDB" id="A0A0K1QET2"/>
<dbReference type="Pfam" id="PF08240">
    <property type="entry name" value="ADH_N"/>
    <property type="match status" value="1"/>
</dbReference>
<dbReference type="InterPro" id="IPR013149">
    <property type="entry name" value="ADH-like_C"/>
</dbReference>
<evidence type="ECO:0000313" key="3">
    <source>
        <dbReference type="Proteomes" id="UP000064967"/>
    </source>
</evidence>
<dbReference type="EMBL" id="CP012333">
    <property type="protein sequence ID" value="AKV04271.1"/>
    <property type="molecule type" value="Genomic_DNA"/>
</dbReference>
<keyword evidence="3" id="KW-1185">Reference proteome</keyword>
<dbReference type="InterPro" id="IPR011032">
    <property type="entry name" value="GroES-like_sf"/>
</dbReference>
<dbReference type="Proteomes" id="UP000064967">
    <property type="component" value="Chromosome"/>
</dbReference>
<dbReference type="GO" id="GO:0016491">
    <property type="term" value="F:oxidoreductase activity"/>
    <property type="evidence" value="ECO:0007669"/>
    <property type="project" value="InterPro"/>
</dbReference>
<dbReference type="InterPro" id="IPR036291">
    <property type="entry name" value="NAD(P)-bd_dom_sf"/>
</dbReference>
<dbReference type="CDD" id="cd08276">
    <property type="entry name" value="MDR7"/>
    <property type="match status" value="1"/>
</dbReference>
<dbReference type="Gene3D" id="3.40.50.720">
    <property type="entry name" value="NAD(P)-binding Rossmann-like Domain"/>
    <property type="match status" value="1"/>
</dbReference>
<dbReference type="InterPro" id="IPR020843">
    <property type="entry name" value="ER"/>
</dbReference>
<dbReference type="SUPFAM" id="SSF51735">
    <property type="entry name" value="NAD(P)-binding Rossmann-fold domains"/>
    <property type="match status" value="1"/>
</dbReference>
<name>A0A0K1QET2_9BACT</name>
<reference evidence="2 3" key="1">
    <citation type="submission" date="2015-08" db="EMBL/GenBank/DDBJ databases">
        <authorList>
            <person name="Babu N.S."/>
            <person name="Beckwith C.J."/>
            <person name="Beseler K.G."/>
            <person name="Brison A."/>
            <person name="Carone J.V."/>
            <person name="Caskin T.P."/>
            <person name="Diamond M."/>
            <person name="Durham M.E."/>
            <person name="Foxe J.M."/>
            <person name="Go M."/>
            <person name="Henderson B.A."/>
            <person name="Jones I.B."/>
            <person name="McGettigan J.A."/>
            <person name="Micheletti S.J."/>
            <person name="Nasrallah M.E."/>
            <person name="Ortiz D."/>
            <person name="Piller C.R."/>
            <person name="Privatt S.R."/>
            <person name="Schneider S.L."/>
            <person name="Sharp S."/>
            <person name="Smith T.C."/>
            <person name="Stanton J.D."/>
            <person name="Ullery H.E."/>
            <person name="Wilson R.J."/>
            <person name="Serrano M.G."/>
            <person name="Buck G."/>
            <person name="Lee V."/>
            <person name="Wang Y."/>
            <person name="Carvalho R."/>
            <person name="Voegtly L."/>
            <person name="Shi R."/>
            <person name="Duckworth R."/>
            <person name="Johnson A."/>
            <person name="Loviza R."/>
            <person name="Walstead R."/>
            <person name="Shah Z."/>
            <person name="Kiflezghi M."/>
            <person name="Wade K."/>
            <person name="Ball S.L."/>
            <person name="Bradley K.W."/>
            <person name="Asai D.J."/>
            <person name="Bowman C.A."/>
            <person name="Russell D.A."/>
            <person name="Pope W.H."/>
            <person name="Jacobs-Sera D."/>
            <person name="Hendrix R.W."/>
            <person name="Hatfull G.F."/>
        </authorList>
    </citation>
    <scope>NUCLEOTIDE SEQUENCE [LARGE SCALE GENOMIC DNA]</scope>
    <source>
        <strain evidence="2 3">DSM 27648</strain>
    </source>
</reference>
<dbReference type="SUPFAM" id="SSF50129">
    <property type="entry name" value="GroES-like"/>
    <property type="match status" value="1"/>
</dbReference>
<gene>
    <name evidence="2" type="ORF">AKJ09_10934</name>
</gene>
<dbReference type="PANTHER" id="PTHR45033">
    <property type="match status" value="1"/>
</dbReference>
<dbReference type="PANTHER" id="PTHR45033:SF2">
    <property type="entry name" value="ZINC-TYPE ALCOHOL DEHYDROGENASE-LIKE PROTEIN C1773.06C"/>
    <property type="match status" value="1"/>
</dbReference>
<dbReference type="SMART" id="SM00829">
    <property type="entry name" value="PKS_ER"/>
    <property type="match status" value="1"/>
</dbReference>
<accession>A0A0K1QET2</accession>
<dbReference type="Pfam" id="PF00107">
    <property type="entry name" value="ADH_zinc_N"/>
    <property type="match status" value="1"/>
</dbReference>
<protein>
    <submittedName>
        <fullName evidence="2">Alcohol dehydrogenase</fullName>
    </submittedName>
</protein>
<dbReference type="InterPro" id="IPR052711">
    <property type="entry name" value="Zinc_ADH-like"/>
</dbReference>
<organism evidence="2 3">
    <name type="scientific">Labilithrix luteola</name>
    <dbReference type="NCBI Taxonomy" id="1391654"/>
    <lineage>
        <taxon>Bacteria</taxon>
        <taxon>Pseudomonadati</taxon>
        <taxon>Myxococcota</taxon>
        <taxon>Polyangia</taxon>
        <taxon>Polyangiales</taxon>
        <taxon>Labilitrichaceae</taxon>
        <taxon>Labilithrix</taxon>
    </lineage>
</organism>
<dbReference type="Gene3D" id="3.90.180.10">
    <property type="entry name" value="Medium-chain alcohol dehydrogenases, catalytic domain"/>
    <property type="match status" value="1"/>
</dbReference>
<dbReference type="STRING" id="1391654.AKJ09_10934"/>
<dbReference type="InterPro" id="IPR013154">
    <property type="entry name" value="ADH-like_N"/>
</dbReference>
<evidence type="ECO:0000313" key="2">
    <source>
        <dbReference type="EMBL" id="AKV04271.1"/>
    </source>
</evidence>
<proteinExistence type="predicted"/>
<evidence type="ECO:0000259" key="1">
    <source>
        <dbReference type="SMART" id="SM00829"/>
    </source>
</evidence>
<feature type="domain" description="Enoyl reductase (ER)" evidence="1">
    <location>
        <begin position="13"/>
        <end position="338"/>
    </location>
</feature>
<sequence>MMKAFVIRNQGKGIEAWKLVERPDPKPGPGEVLVRVRAASLNYRDLMIASGVYGGPLKDDLVPLADGAGEVAALGDGVTRWKIGDRVAGAYFPTWQGGPMRPEYFERQVGARVTDGWLAESIVLPESGLVRLPDYLSFEEAATLPCAAVTAWVSLFEAAVRPKLGSTIVVLGTGGVSLFAAQLALAEGLRVIATTSSNDKAEKLRKLGVRDIINYRETPEWHEEVLRLTGGEGADHILEVGGAGTLPRSLQAVRFAGTVTLLGFLTGTDLKVDPLPVLFRASRLEGVVVGSVQSFEAMNRGLEATKIRPVVDEVFPFERATEALAKMKAATHFGKIVVRVA</sequence>
<dbReference type="KEGG" id="llu:AKJ09_10934"/>